<accession>A0A0C3PQ83</accession>
<dbReference type="Proteomes" id="UP000054248">
    <property type="component" value="Unassembled WGS sequence"/>
</dbReference>
<evidence type="ECO:0000313" key="3">
    <source>
        <dbReference type="Proteomes" id="UP000054248"/>
    </source>
</evidence>
<dbReference type="EMBL" id="KN823503">
    <property type="protein sequence ID" value="KIO16690.1"/>
    <property type="molecule type" value="Genomic_DNA"/>
</dbReference>
<keyword evidence="3" id="KW-1185">Reference proteome</keyword>
<feature type="compositionally biased region" description="Polar residues" evidence="1">
    <location>
        <begin position="59"/>
        <end position="70"/>
    </location>
</feature>
<gene>
    <name evidence="2" type="ORF">M407DRAFT_33660</name>
</gene>
<organism evidence="2 3">
    <name type="scientific">Tulasnella calospora MUT 4182</name>
    <dbReference type="NCBI Taxonomy" id="1051891"/>
    <lineage>
        <taxon>Eukaryota</taxon>
        <taxon>Fungi</taxon>
        <taxon>Dikarya</taxon>
        <taxon>Basidiomycota</taxon>
        <taxon>Agaricomycotina</taxon>
        <taxon>Agaricomycetes</taxon>
        <taxon>Cantharellales</taxon>
        <taxon>Tulasnellaceae</taxon>
        <taxon>Tulasnella</taxon>
    </lineage>
</organism>
<sequence>MCVGSTICMYQNGSGTSMTQQFTTRDIHRGLNQTDPLLPSVNTAKRFSQNTRHDHAIPSSVSATKPGEFTSTEFNPAGEFTQLTRGDDTDANPVPFAEPAIDITPTCNQHYNPFPRTKGF</sequence>
<evidence type="ECO:0000313" key="2">
    <source>
        <dbReference type="EMBL" id="KIO16690.1"/>
    </source>
</evidence>
<evidence type="ECO:0000256" key="1">
    <source>
        <dbReference type="SAM" id="MobiDB-lite"/>
    </source>
</evidence>
<dbReference type="HOGENOM" id="CLU_2051385_0_0_1"/>
<reference evidence="2 3" key="1">
    <citation type="submission" date="2014-04" db="EMBL/GenBank/DDBJ databases">
        <authorList>
            <consortium name="DOE Joint Genome Institute"/>
            <person name="Kuo A."/>
            <person name="Girlanda M."/>
            <person name="Perotto S."/>
            <person name="Kohler A."/>
            <person name="Nagy L.G."/>
            <person name="Floudas D."/>
            <person name="Copeland A."/>
            <person name="Barry K.W."/>
            <person name="Cichocki N."/>
            <person name="Veneault-Fourrey C."/>
            <person name="LaButti K."/>
            <person name="Lindquist E.A."/>
            <person name="Lipzen A."/>
            <person name="Lundell T."/>
            <person name="Morin E."/>
            <person name="Murat C."/>
            <person name="Sun H."/>
            <person name="Tunlid A."/>
            <person name="Henrissat B."/>
            <person name="Grigoriev I.V."/>
            <person name="Hibbett D.S."/>
            <person name="Martin F."/>
            <person name="Nordberg H.P."/>
            <person name="Cantor M.N."/>
            <person name="Hua S.X."/>
        </authorList>
    </citation>
    <scope>NUCLEOTIDE SEQUENCE [LARGE SCALE GENOMIC DNA]</scope>
    <source>
        <strain evidence="2 3">MUT 4182</strain>
    </source>
</reference>
<feature type="region of interest" description="Disordered" evidence="1">
    <location>
        <begin position="50"/>
        <end position="70"/>
    </location>
</feature>
<proteinExistence type="predicted"/>
<protein>
    <submittedName>
        <fullName evidence="2">Uncharacterized protein</fullName>
    </submittedName>
</protein>
<dbReference type="AlphaFoldDB" id="A0A0C3PQ83"/>
<reference evidence="3" key="2">
    <citation type="submission" date="2015-01" db="EMBL/GenBank/DDBJ databases">
        <title>Evolutionary Origins and Diversification of the Mycorrhizal Mutualists.</title>
        <authorList>
            <consortium name="DOE Joint Genome Institute"/>
            <consortium name="Mycorrhizal Genomics Consortium"/>
            <person name="Kohler A."/>
            <person name="Kuo A."/>
            <person name="Nagy L.G."/>
            <person name="Floudas D."/>
            <person name="Copeland A."/>
            <person name="Barry K.W."/>
            <person name="Cichocki N."/>
            <person name="Veneault-Fourrey C."/>
            <person name="LaButti K."/>
            <person name="Lindquist E.A."/>
            <person name="Lipzen A."/>
            <person name="Lundell T."/>
            <person name="Morin E."/>
            <person name="Murat C."/>
            <person name="Riley R."/>
            <person name="Ohm R."/>
            <person name="Sun H."/>
            <person name="Tunlid A."/>
            <person name="Henrissat B."/>
            <person name="Grigoriev I.V."/>
            <person name="Hibbett D.S."/>
            <person name="Martin F."/>
        </authorList>
    </citation>
    <scope>NUCLEOTIDE SEQUENCE [LARGE SCALE GENOMIC DNA]</scope>
    <source>
        <strain evidence="3">MUT 4182</strain>
    </source>
</reference>
<name>A0A0C3PQ83_9AGAM</name>